<dbReference type="AlphaFoldDB" id="G2WGN4"/>
<proteinExistence type="predicted"/>
<dbReference type="HOGENOM" id="CLU_3415272_0_0_1"/>
<sequence length="27" mass="3171">MTRCINKKMLLEVDALSLIYSPHLYMS</sequence>
<dbReference type="Proteomes" id="UP000001608">
    <property type="component" value="Chromosome 10"/>
</dbReference>
<reference evidence="1 2" key="1">
    <citation type="journal article" date="2011" name="DNA Res.">
        <title>Whole-genome sequencing of sake yeast Saccharomyces cerevisiae Kyokai no. 7.</title>
        <authorList>
            <person name="Akao T."/>
            <person name="Yashiro I."/>
            <person name="Hosoyama A."/>
            <person name="Kitagaki H."/>
            <person name="Horikawa H."/>
            <person name="Watanabe D."/>
            <person name="Akada R."/>
            <person name="Ando Y."/>
            <person name="Harashima S."/>
            <person name="Inoue T."/>
            <person name="Inoue Y."/>
            <person name="Kajiwara S."/>
            <person name="Kitamoto K."/>
            <person name="Kitamoto N."/>
            <person name="Kobayashi O."/>
            <person name="Kuhara S."/>
            <person name="Masubuchi T."/>
            <person name="Mizoguchi H."/>
            <person name="Nakao Y."/>
            <person name="Nakazato A."/>
            <person name="Namise M."/>
            <person name="Oba T."/>
            <person name="Ogata T."/>
            <person name="Ohta A."/>
            <person name="Sato M."/>
            <person name="Shibasaki S."/>
            <person name="Takatsume Y."/>
            <person name="Tanimoto S."/>
            <person name="Tsuboi H."/>
            <person name="Nishimura A."/>
            <person name="Yoda K."/>
            <person name="Ishikawa T."/>
            <person name="Iwashita K."/>
            <person name="Fujita N."/>
            <person name="Shimoi H."/>
        </authorList>
    </citation>
    <scope>NUCLEOTIDE SEQUENCE [LARGE SCALE GENOMIC DNA]</scope>
    <source>
        <strain evidence="2">Kyokai no. 7 / NBRC 101557</strain>
    </source>
</reference>
<evidence type="ECO:0000313" key="1">
    <source>
        <dbReference type="EMBL" id="GAA24227.1"/>
    </source>
</evidence>
<accession>G2WGN4</accession>
<name>G2WGN4_YEASK</name>
<evidence type="ECO:0000313" key="2">
    <source>
        <dbReference type="Proteomes" id="UP000001608"/>
    </source>
</evidence>
<dbReference type="EMBL" id="DG000046">
    <property type="protein sequence ID" value="GAA24227.1"/>
    <property type="molecule type" value="Genomic_DNA"/>
</dbReference>
<organism evidence="1 2">
    <name type="scientific">Saccharomyces cerevisiae (strain Kyokai no. 7 / NBRC 101557)</name>
    <name type="common">Baker's yeast</name>
    <dbReference type="NCBI Taxonomy" id="721032"/>
    <lineage>
        <taxon>Eukaryota</taxon>
        <taxon>Fungi</taxon>
        <taxon>Dikarya</taxon>
        <taxon>Ascomycota</taxon>
        <taxon>Saccharomycotina</taxon>
        <taxon>Saccharomycetes</taxon>
        <taxon>Saccharomycetales</taxon>
        <taxon>Saccharomycetaceae</taxon>
        <taxon>Saccharomyces</taxon>
    </lineage>
</organism>
<comment type="caution">
    <text evidence="1">The sequence shown here is derived from an EMBL/GenBank/DDBJ whole genome shotgun (WGS) entry which is preliminary data.</text>
</comment>
<protein>
    <submittedName>
        <fullName evidence="1">K7_Yjl136w-ap</fullName>
    </submittedName>
</protein>
<gene>
    <name evidence="1" type="primary">K7_YJL136W-A</name>
    <name evidence="1" type="ORF">SYK7_037481</name>
</gene>